<sequence length="132" mass="14764">MNLCSAKPDSYLSDFFFIGVHSCEGRFGLLEDYLRMLLKRSLGLCQSADVSWVLSSWAFSVLALAFVLGQRGSDRGNSLSQLVLDQDKFKSTFLWVSGLSLNVLLPGVNSKRPCFWQAARVQGVRFSQLPHQ</sequence>
<organism evidence="1 2">
    <name type="scientific">Araneus ventricosus</name>
    <name type="common">Orbweaver spider</name>
    <name type="synonym">Epeira ventricosa</name>
    <dbReference type="NCBI Taxonomy" id="182803"/>
    <lineage>
        <taxon>Eukaryota</taxon>
        <taxon>Metazoa</taxon>
        <taxon>Ecdysozoa</taxon>
        <taxon>Arthropoda</taxon>
        <taxon>Chelicerata</taxon>
        <taxon>Arachnida</taxon>
        <taxon>Araneae</taxon>
        <taxon>Araneomorphae</taxon>
        <taxon>Entelegynae</taxon>
        <taxon>Araneoidea</taxon>
        <taxon>Araneidae</taxon>
        <taxon>Araneus</taxon>
    </lineage>
</organism>
<dbReference type="Proteomes" id="UP000499080">
    <property type="component" value="Unassembled WGS sequence"/>
</dbReference>
<keyword evidence="2" id="KW-1185">Reference proteome</keyword>
<evidence type="ECO:0000313" key="2">
    <source>
        <dbReference type="Proteomes" id="UP000499080"/>
    </source>
</evidence>
<evidence type="ECO:0000313" key="1">
    <source>
        <dbReference type="EMBL" id="GBM90480.1"/>
    </source>
</evidence>
<dbReference type="AlphaFoldDB" id="A0A4Y2JK64"/>
<reference evidence="1 2" key="1">
    <citation type="journal article" date="2019" name="Sci. Rep.">
        <title>Orb-weaving spider Araneus ventricosus genome elucidates the spidroin gene catalogue.</title>
        <authorList>
            <person name="Kono N."/>
            <person name="Nakamura H."/>
            <person name="Ohtoshi R."/>
            <person name="Moran D.A.P."/>
            <person name="Shinohara A."/>
            <person name="Yoshida Y."/>
            <person name="Fujiwara M."/>
            <person name="Mori M."/>
            <person name="Tomita M."/>
            <person name="Arakawa K."/>
        </authorList>
    </citation>
    <scope>NUCLEOTIDE SEQUENCE [LARGE SCALE GENOMIC DNA]</scope>
</reference>
<dbReference type="EMBL" id="BGPR01110895">
    <property type="protein sequence ID" value="GBM90480.1"/>
    <property type="molecule type" value="Genomic_DNA"/>
</dbReference>
<accession>A0A4Y2JK64</accession>
<proteinExistence type="predicted"/>
<comment type="caution">
    <text evidence="1">The sequence shown here is derived from an EMBL/GenBank/DDBJ whole genome shotgun (WGS) entry which is preliminary data.</text>
</comment>
<protein>
    <submittedName>
        <fullName evidence="1">Uncharacterized protein</fullName>
    </submittedName>
</protein>
<gene>
    <name evidence="1" type="ORF">AVEN_183582_1</name>
</gene>
<name>A0A4Y2JK64_ARAVE</name>